<dbReference type="PANTHER" id="PTHR44229:SF4">
    <property type="entry name" value="15-HYDROXYPROSTAGLANDIN DEHYDROGENASE [NAD(+)]"/>
    <property type="match status" value="1"/>
</dbReference>
<dbReference type="InterPro" id="IPR036291">
    <property type="entry name" value="NAD(P)-bd_dom_sf"/>
</dbReference>
<reference evidence="3 4" key="1">
    <citation type="journal article" date="2024" name="Nat. Commun.">
        <title>Phylogenomics reveals the evolutionary origins of lichenization in chlorophyte algae.</title>
        <authorList>
            <person name="Puginier C."/>
            <person name="Libourel C."/>
            <person name="Otte J."/>
            <person name="Skaloud P."/>
            <person name="Haon M."/>
            <person name="Grisel S."/>
            <person name="Petersen M."/>
            <person name="Berrin J.G."/>
            <person name="Delaux P.M."/>
            <person name="Dal Grande F."/>
            <person name="Keller J."/>
        </authorList>
    </citation>
    <scope>NUCLEOTIDE SEQUENCE [LARGE SCALE GENOMIC DNA]</scope>
    <source>
        <strain evidence="3 4">SAG 2523</strain>
    </source>
</reference>
<sequence length="107" mass="11649">MVHGGVFITGAASGIGRAWALRLAKKNYGITVVDLDLEGAEKTVDMIKAMGGQAQSIKCDLTSYVDQKHAFEAHIREFSTLDFAILNAGVPEQGDFLDPQNHSWIFP</sequence>
<proteinExistence type="inferred from homology"/>
<dbReference type="Gene3D" id="3.40.50.720">
    <property type="entry name" value="NAD(P)-binding Rossmann-like Domain"/>
    <property type="match status" value="1"/>
</dbReference>
<dbReference type="GO" id="GO:0005737">
    <property type="term" value="C:cytoplasm"/>
    <property type="evidence" value="ECO:0007669"/>
    <property type="project" value="TreeGrafter"/>
</dbReference>
<dbReference type="GO" id="GO:0016616">
    <property type="term" value="F:oxidoreductase activity, acting on the CH-OH group of donors, NAD or NADP as acceptor"/>
    <property type="evidence" value="ECO:0007669"/>
    <property type="project" value="TreeGrafter"/>
</dbReference>
<protein>
    <submittedName>
        <fullName evidence="3">Uncharacterized protein</fullName>
    </submittedName>
</protein>
<name>A0AAW1SAN7_9CHLO</name>
<dbReference type="InterPro" id="IPR002347">
    <property type="entry name" value="SDR_fam"/>
</dbReference>
<gene>
    <name evidence="3" type="ORF">WJX84_010746</name>
</gene>
<dbReference type="CDD" id="cd05233">
    <property type="entry name" value="SDR_c"/>
    <property type="match status" value="1"/>
</dbReference>
<dbReference type="PRINTS" id="PR00081">
    <property type="entry name" value="GDHRDH"/>
</dbReference>
<dbReference type="Pfam" id="PF00106">
    <property type="entry name" value="adh_short"/>
    <property type="match status" value="1"/>
</dbReference>
<dbReference type="SUPFAM" id="SSF51735">
    <property type="entry name" value="NAD(P)-binding Rossmann-fold domains"/>
    <property type="match status" value="1"/>
</dbReference>
<dbReference type="Proteomes" id="UP001485043">
    <property type="component" value="Unassembled WGS sequence"/>
</dbReference>
<dbReference type="EMBL" id="JALJOV010001698">
    <property type="protein sequence ID" value="KAK9842636.1"/>
    <property type="molecule type" value="Genomic_DNA"/>
</dbReference>
<accession>A0AAW1SAN7</accession>
<keyword evidence="2" id="KW-0560">Oxidoreductase</keyword>
<dbReference type="PANTHER" id="PTHR44229">
    <property type="entry name" value="15-HYDROXYPROSTAGLANDIN DEHYDROGENASE [NAD(+)]"/>
    <property type="match status" value="1"/>
</dbReference>
<dbReference type="AlphaFoldDB" id="A0AAW1SAN7"/>
<evidence type="ECO:0000256" key="2">
    <source>
        <dbReference type="ARBA" id="ARBA00023002"/>
    </source>
</evidence>
<organism evidence="3 4">
    <name type="scientific">Apatococcus fuscideae</name>
    <dbReference type="NCBI Taxonomy" id="2026836"/>
    <lineage>
        <taxon>Eukaryota</taxon>
        <taxon>Viridiplantae</taxon>
        <taxon>Chlorophyta</taxon>
        <taxon>core chlorophytes</taxon>
        <taxon>Trebouxiophyceae</taxon>
        <taxon>Chlorellales</taxon>
        <taxon>Chlorellaceae</taxon>
        <taxon>Apatococcus</taxon>
    </lineage>
</organism>
<comment type="caution">
    <text evidence="3">The sequence shown here is derived from an EMBL/GenBank/DDBJ whole genome shotgun (WGS) entry which is preliminary data.</text>
</comment>
<evidence type="ECO:0000313" key="4">
    <source>
        <dbReference type="Proteomes" id="UP001485043"/>
    </source>
</evidence>
<evidence type="ECO:0000313" key="3">
    <source>
        <dbReference type="EMBL" id="KAK9842636.1"/>
    </source>
</evidence>
<comment type="similarity">
    <text evidence="1">Belongs to the short-chain dehydrogenases/reductases (SDR) family.</text>
</comment>
<evidence type="ECO:0000256" key="1">
    <source>
        <dbReference type="ARBA" id="ARBA00006484"/>
    </source>
</evidence>
<keyword evidence="4" id="KW-1185">Reference proteome</keyword>